<evidence type="ECO:0000256" key="1">
    <source>
        <dbReference type="SAM" id="MobiDB-lite"/>
    </source>
</evidence>
<name>A0A232FFG4_9HYME</name>
<sequence length="36" mass="4556">MNRLVLGMKSEHRRRNKRKLRKRRKAKRKLSFELPH</sequence>
<dbReference type="EMBL" id="NNAY01000289">
    <property type="protein sequence ID" value="OXU29442.1"/>
    <property type="molecule type" value="Genomic_DNA"/>
</dbReference>
<evidence type="ECO:0000313" key="2">
    <source>
        <dbReference type="EMBL" id="OXU29442.1"/>
    </source>
</evidence>
<organism evidence="2 3">
    <name type="scientific">Trichomalopsis sarcophagae</name>
    <dbReference type="NCBI Taxonomy" id="543379"/>
    <lineage>
        <taxon>Eukaryota</taxon>
        <taxon>Metazoa</taxon>
        <taxon>Ecdysozoa</taxon>
        <taxon>Arthropoda</taxon>
        <taxon>Hexapoda</taxon>
        <taxon>Insecta</taxon>
        <taxon>Pterygota</taxon>
        <taxon>Neoptera</taxon>
        <taxon>Endopterygota</taxon>
        <taxon>Hymenoptera</taxon>
        <taxon>Apocrita</taxon>
        <taxon>Proctotrupomorpha</taxon>
        <taxon>Chalcidoidea</taxon>
        <taxon>Pteromalidae</taxon>
        <taxon>Pteromalinae</taxon>
        <taxon>Trichomalopsis</taxon>
    </lineage>
</organism>
<dbReference type="Proteomes" id="UP000215335">
    <property type="component" value="Unassembled WGS sequence"/>
</dbReference>
<reference evidence="2 3" key="1">
    <citation type="journal article" date="2017" name="Curr. Biol.">
        <title>The Evolution of Venom by Co-option of Single-Copy Genes.</title>
        <authorList>
            <person name="Martinson E.O."/>
            <person name="Mrinalini"/>
            <person name="Kelkar Y.D."/>
            <person name="Chang C.H."/>
            <person name="Werren J.H."/>
        </authorList>
    </citation>
    <scope>NUCLEOTIDE SEQUENCE [LARGE SCALE GENOMIC DNA]</scope>
    <source>
        <strain evidence="2 3">Alberta</strain>
        <tissue evidence="2">Whole body</tissue>
    </source>
</reference>
<proteinExistence type="predicted"/>
<keyword evidence="3" id="KW-1185">Reference proteome</keyword>
<accession>A0A232FFG4</accession>
<feature type="region of interest" description="Disordered" evidence="1">
    <location>
        <begin position="1"/>
        <end position="36"/>
    </location>
</feature>
<gene>
    <name evidence="2" type="ORF">TSAR_011053</name>
</gene>
<protein>
    <submittedName>
        <fullName evidence="2">Uncharacterized protein</fullName>
    </submittedName>
</protein>
<feature type="compositionally biased region" description="Basic residues" evidence="1">
    <location>
        <begin position="11"/>
        <end position="29"/>
    </location>
</feature>
<dbReference type="AlphaFoldDB" id="A0A232FFG4"/>
<evidence type="ECO:0000313" key="3">
    <source>
        <dbReference type="Proteomes" id="UP000215335"/>
    </source>
</evidence>
<feature type="non-terminal residue" evidence="2">
    <location>
        <position position="36"/>
    </location>
</feature>
<comment type="caution">
    <text evidence="2">The sequence shown here is derived from an EMBL/GenBank/DDBJ whole genome shotgun (WGS) entry which is preliminary data.</text>
</comment>